<evidence type="ECO:0000313" key="3">
    <source>
        <dbReference type="Proteomes" id="UP000008062"/>
    </source>
</evidence>
<dbReference type="KEGG" id="ztr:MYCGRDRAFT_51578"/>
<dbReference type="EMBL" id="CM001209">
    <property type="protein sequence ID" value="EGP82417.1"/>
    <property type="molecule type" value="Genomic_DNA"/>
</dbReference>
<organism evidence="2 3">
    <name type="scientific">Zymoseptoria tritici (strain CBS 115943 / IPO323)</name>
    <name type="common">Speckled leaf blotch fungus</name>
    <name type="synonym">Septoria tritici</name>
    <dbReference type="NCBI Taxonomy" id="336722"/>
    <lineage>
        <taxon>Eukaryota</taxon>
        <taxon>Fungi</taxon>
        <taxon>Dikarya</taxon>
        <taxon>Ascomycota</taxon>
        <taxon>Pezizomycotina</taxon>
        <taxon>Dothideomycetes</taxon>
        <taxon>Dothideomycetidae</taxon>
        <taxon>Mycosphaerellales</taxon>
        <taxon>Mycosphaerellaceae</taxon>
        <taxon>Zymoseptoria</taxon>
    </lineage>
</organism>
<sequence>SPGSIIVIDNASIHRHKEVSVVVANTLCFLEYLLPYSPDFNLIEQSFNVLKA</sequence>
<dbReference type="Pfam" id="PF13358">
    <property type="entry name" value="DDE_3"/>
    <property type="match status" value="1"/>
</dbReference>
<dbReference type="InterPro" id="IPR036397">
    <property type="entry name" value="RNaseH_sf"/>
</dbReference>
<dbReference type="InterPro" id="IPR038717">
    <property type="entry name" value="Tc1-like_DDE_dom"/>
</dbReference>
<dbReference type="GeneID" id="13400363"/>
<dbReference type="OMA" id="NQRCEIW"/>
<dbReference type="PANTHER" id="PTHR46564">
    <property type="entry name" value="TRANSPOSASE"/>
    <property type="match status" value="1"/>
</dbReference>
<evidence type="ECO:0000313" key="2">
    <source>
        <dbReference type="EMBL" id="EGP82417.1"/>
    </source>
</evidence>
<accession>F9XQU7</accession>
<evidence type="ECO:0000259" key="1">
    <source>
        <dbReference type="Pfam" id="PF13358"/>
    </source>
</evidence>
<gene>
    <name evidence="2" type="ORF">MYCGRDRAFT_51578</name>
</gene>
<keyword evidence="3" id="KW-1185">Reference proteome</keyword>
<dbReference type="InParanoid" id="F9XQU7"/>
<feature type="domain" description="Tc1-like transposase DDE" evidence="1">
    <location>
        <begin position="4"/>
        <end position="51"/>
    </location>
</feature>
<name>F9XQU7_ZYMTI</name>
<dbReference type="RefSeq" id="XP_003847441.1">
    <property type="nucleotide sequence ID" value="XM_003847393.1"/>
</dbReference>
<dbReference type="Proteomes" id="UP000008062">
    <property type="component" value="Chromosome 14"/>
</dbReference>
<proteinExistence type="predicted"/>
<dbReference type="AlphaFoldDB" id="F9XQU7"/>
<feature type="non-terminal residue" evidence="2">
    <location>
        <position position="1"/>
    </location>
</feature>
<dbReference type="STRING" id="336722.F9XQU7"/>
<dbReference type="Gene3D" id="3.30.420.10">
    <property type="entry name" value="Ribonuclease H-like superfamily/Ribonuclease H"/>
    <property type="match status" value="1"/>
</dbReference>
<reference evidence="2 3" key="1">
    <citation type="journal article" date="2011" name="PLoS Genet.">
        <title>Finished genome of the fungal wheat pathogen Mycosphaerella graminicola reveals dispensome structure, chromosome plasticity, and stealth pathogenesis.</title>
        <authorList>
            <person name="Goodwin S.B."/>
            <person name="Ben M'barek S."/>
            <person name="Dhillon B."/>
            <person name="Wittenberg A.H.J."/>
            <person name="Crane C.F."/>
            <person name="Hane J.K."/>
            <person name="Foster A.J."/>
            <person name="Van der Lee T.A.J."/>
            <person name="Grimwood J."/>
            <person name="Aerts A."/>
            <person name="Antoniw J."/>
            <person name="Bailey A."/>
            <person name="Bluhm B."/>
            <person name="Bowler J."/>
            <person name="Bristow J."/>
            <person name="van der Burgt A."/>
            <person name="Canto-Canche B."/>
            <person name="Churchill A.C.L."/>
            <person name="Conde-Ferraez L."/>
            <person name="Cools H.J."/>
            <person name="Coutinho P.M."/>
            <person name="Csukai M."/>
            <person name="Dehal P."/>
            <person name="De Wit P."/>
            <person name="Donzelli B."/>
            <person name="van de Geest H.C."/>
            <person name="van Ham R.C.H.J."/>
            <person name="Hammond-Kosack K.E."/>
            <person name="Henrissat B."/>
            <person name="Kilian A."/>
            <person name="Kobayashi A.K."/>
            <person name="Koopmann E."/>
            <person name="Kourmpetis Y."/>
            <person name="Kuzniar A."/>
            <person name="Lindquist E."/>
            <person name="Lombard V."/>
            <person name="Maliepaard C."/>
            <person name="Martins N."/>
            <person name="Mehrabi R."/>
            <person name="Nap J.P.H."/>
            <person name="Ponomarenko A."/>
            <person name="Rudd J.J."/>
            <person name="Salamov A."/>
            <person name="Schmutz J."/>
            <person name="Schouten H.J."/>
            <person name="Shapiro H."/>
            <person name="Stergiopoulos I."/>
            <person name="Torriani S.F.F."/>
            <person name="Tu H."/>
            <person name="de Vries R.P."/>
            <person name="Waalwijk C."/>
            <person name="Ware S.B."/>
            <person name="Wiebenga A."/>
            <person name="Zwiers L.-H."/>
            <person name="Oliver R.P."/>
            <person name="Grigoriev I.V."/>
            <person name="Kema G.H.J."/>
        </authorList>
    </citation>
    <scope>NUCLEOTIDE SEQUENCE [LARGE SCALE GENOMIC DNA]</scope>
    <source>
        <strain evidence="3">CBS 115943 / IPO323</strain>
    </source>
</reference>
<dbReference type="OrthoDB" id="5386133at2759"/>
<dbReference type="HOGENOM" id="CLU_056788_14_6_1"/>
<dbReference type="GO" id="GO:0003676">
    <property type="term" value="F:nucleic acid binding"/>
    <property type="evidence" value="ECO:0007669"/>
    <property type="project" value="InterPro"/>
</dbReference>
<dbReference type="PANTHER" id="PTHR46564:SF1">
    <property type="entry name" value="TRANSPOSASE"/>
    <property type="match status" value="1"/>
</dbReference>
<protein>
    <recommendedName>
        <fullName evidence="1">Tc1-like transposase DDE domain-containing protein</fullName>
    </recommendedName>
</protein>